<reference evidence="1" key="1">
    <citation type="submission" date="2021-01" db="EMBL/GenBank/DDBJ databases">
        <authorList>
            <consortium name="Genoscope - CEA"/>
            <person name="William W."/>
        </authorList>
    </citation>
    <scope>NUCLEOTIDE SEQUENCE</scope>
</reference>
<dbReference type="Proteomes" id="UP000692954">
    <property type="component" value="Unassembled WGS sequence"/>
</dbReference>
<dbReference type="InterPro" id="IPR050235">
    <property type="entry name" value="CK1_Ser-Thr_kinase"/>
</dbReference>
<accession>A0A8S1LMG8</accession>
<dbReference type="PANTHER" id="PTHR11909">
    <property type="entry name" value="CASEIN KINASE-RELATED"/>
    <property type="match status" value="1"/>
</dbReference>
<evidence type="ECO:0000313" key="1">
    <source>
        <dbReference type="EMBL" id="CAD8069140.1"/>
    </source>
</evidence>
<protein>
    <recommendedName>
        <fullName evidence="3">Protein kinase domain-containing protein</fullName>
    </recommendedName>
</protein>
<evidence type="ECO:0000313" key="2">
    <source>
        <dbReference type="Proteomes" id="UP000692954"/>
    </source>
</evidence>
<organism evidence="1 2">
    <name type="scientific">Paramecium sonneborni</name>
    <dbReference type="NCBI Taxonomy" id="65129"/>
    <lineage>
        <taxon>Eukaryota</taxon>
        <taxon>Sar</taxon>
        <taxon>Alveolata</taxon>
        <taxon>Ciliophora</taxon>
        <taxon>Intramacronucleata</taxon>
        <taxon>Oligohymenophorea</taxon>
        <taxon>Peniculida</taxon>
        <taxon>Parameciidae</taxon>
        <taxon>Paramecium</taxon>
    </lineage>
</organism>
<dbReference type="AlphaFoldDB" id="A0A8S1LMG8"/>
<sequence>MIQQQGKDLSYHLKQLKRFRFKPENIILGIGRDLSQLYLIDFGMSKVFRDIKHISFKDQQFFLGTKKYASIAAHLGQDVNDLESLMYILLYFLKQQLSSQNMVNVTDDERTKKVGEMNISMECEVSKDQPSQLQRIFEQTSNYTFKLLKKTLINKEEPNYNKLLLIQLQKSKYNQPLKEDNHYHDFNYVEINENYKTDSCLDNKYHKIKLEIFYVSLFFYQIRNFIPKQIKLK</sequence>
<evidence type="ECO:0008006" key="3">
    <source>
        <dbReference type="Google" id="ProtNLM"/>
    </source>
</evidence>
<keyword evidence="2" id="KW-1185">Reference proteome</keyword>
<comment type="caution">
    <text evidence="1">The sequence shown here is derived from an EMBL/GenBank/DDBJ whole genome shotgun (WGS) entry which is preliminary data.</text>
</comment>
<proteinExistence type="predicted"/>
<name>A0A8S1LMG8_9CILI</name>
<dbReference type="EMBL" id="CAJJDN010000025">
    <property type="protein sequence ID" value="CAD8069140.1"/>
    <property type="molecule type" value="Genomic_DNA"/>
</dbReference>
<gene>
    <name evidence="1" type="ORF">PSON_ATCC_30995.1.T0250099</name>
</gene>